<keyword evidence="3" id="KW-1185">Reference proteome</keyword>
<dbReference type="PANTHER" id="PTHR30050:SF4">
    <property type="entry name" value="ATP-BINDING PROTEIN RV3427C IN INSERTION SEQUENCE-RELATED"/>
    <property type="match status" value="1"/>
</dbReference>
<dbReference type="Gene3D" id="3.40.50.300">
    <property type="entry name" value="P-loop containing nucleotide triphosphate hydrolases"/>
    <property type="match status" value="1"/>
</dbReference>
<dbReference type="InterPro" id="IPR027417">
    <property type="entry name" value="P-loop_NTPase"/>
</dbReference>
<reference evidence="2 3" key="1">
    <citation type="submission" date="2024-02" db="EMBL/GenBank/DDBJ databases">
        <title>The Genome Sequence of Enterococcus sp. DIV0159.</title>
        <authorList>
            <person name="Earl A."/>
            <person name="Manson A."/>
            <person name="Gilmore M."/>
            <person name="Sanders J."/>
            <person name="Shea T."/>
            <person name="Howe W."/>
            <person name="Livny J."/>
            <person name="Cuomo C."/>
            <person name="Neafsey D."/>
            <person name="Birren B."/>
        </authorList>
    </citation>
    <scope>NUCLEOTIDE SEQUENCE [LARGE SCALE GENOMIC DNA]</scope>
    <source>
        <strain evidence="2 3">665A</strain>
    </source>
</reference>
<dbReference type="SUPFAM" id="SSF52540">
    <property type="entry name" value="P-loop containing nucleoside triphosphate hydrolases"/>
    <property type="match status" value="1"/>
</dbReference>
<comment type="caution">
    <text evidence="2">The sequence shown here is derived from an EMBL/GenBank/DDBJ whole genome shotgun (WGS) entry which is preliminary data.</text>
</comment>
<name>A0ABV0EK01_9ENTE</name>
<dbReference type="InterPro" id="IPR002611">
    <property type="entry name" value="IstB_ATP-bd"/>
</dbReference>
<dbReference type="SMART" id="SM00382">
    <property type="entry name" value="AAA"/>
    <property type="match status" value="1"/>
</dbReference>
<dbReference type="Proteomes" id="UP000664357">
    <property type="component" value="Unassembled WGS sequence"/>
</dbReference>
<protein>
    <submittedName>
        <fullName evidence="2">DNA replication protein DnaC</fullName>
    </submittedName>
</protein>
<sequence length="283" mass="31950">MESIATALEKIMDKVLIITGECPKCGGPMRKWKNTNKDGTERCAPVCTAADCGYREMTKLHQSKERVMFDEAKMKDALTRLTKTSIVTDRSIFSNRFEDYRTPDPETKLAKQRTLEWAADIVQGKKIHAILTGSPGVGKTHLGMSILNFSMKKSSYVITCSVVSYRELLEQLKFAMNDPEARKQIQGALMTEIKKTDLVLIDDIGAELGRLEDNQQATAYDVDVLTSLAEARLDKATIFTTNLTSKQLIHAYGERVFSRMMNNASKEYVMNFKETTDKRRNPI</sequence>
<dbReference type="InterPro" id="IPR003593">
    <property type="entry name" value="AAA+_ATPase"/>
</dbReference>
<organism evidence="2 3">
    <name type="scientific">Candidatus Enterococcus ferrettii</name>
    <dbReference type="NCBI Taxonomy" id="2815324"/>
    <lineage>
        <taxon>Bacteria</taxon>
        <taxon>Bacillati</taxon>
        <taxon>Bacillota</taxon>
        <taxon>Bacilli</taxon>
        <taxon>Lactobacillales</taxon>
        <taxon>Enterococcaceae</taxon>
        <taxon>Enterococcus</taxon>
    </lineage>
</organism>
<feature type="domain" description="AAA+ ATPase" evidence="1">
    <location>
        <begin position="125"/>
        <end position="266"/>
    </location>
</feature>
<dbReference type="PANTHER" id="PTHR30050">
    <property type="entry name" value="CHROMOSOMAL REPLICATION INITIATOR PROTEIN DNAA"/>
    <property type="match status" value="1"/>
</dbReference>
<proteinExistence type="predicted"/>
<evidence type="ECO:0000259" key="1">
    <source>
        <dbReference type="SMART" id="SM00382"/>
    </source>
</evidence>
<gene>
    <name evidence="2" type="ORF">JZO67_000216</name>
</gene>
<dbReference type="EMBL" id="JAFREL020000001">
    <property type="protein sequence ID" value="MEO1768305.1"/>
    <property type="molecule type" value="Genomic_DNA"/>
</dbReference>
<dbReference type="Pfam" id="PF01695">
    <property type="entry name" value="IstB_IS21"/>
    <property type="match status" value="1"/>
</dbReference>
<evidence type="ECO:0000313" key="3">
    <source>
        <dbReference type="Proteomes" id="UP000664357"/>
    </source>
</evidence>
<dbReference type="RefSeq" id="WP_207704193.1">
    <property type="nucleotide sequence ID" value="NZ_JAFREL020000001.1"/>
</dbReference>
<accession>A0ABV0EK01</accession>
<dbReference type="CDD" id="cd00009">
    <property type="entry name" value="AAA"/>
    <property type="match status" value="1"/>
</dbReference>
<evidence type="ECO:0000313" key="2">
    <source>
        <dbReference type="EMBL" id="MEO1768305.1"/>
    </source>
</evidence>